<gene>
    <name evidence="5" type="primary">frr</name>
    <name evidence="6" type="ORF">BCR15_09180</name>
</gene>
<dbReference type="GO" id="GO:0006415">
    <property type="term" value="P:translational termination"/>
    <property type="evidence" value="ECO:0007669"/>
    <property type="project" value="UniProtKB-UniRule"/>
</dbReference>
<evidence type="ECO:0000256" key="5">
    <source>
        <dbReference type="HAMAP-Rule" id="MF_00040"/>
    </source>
</evidence>
<dbReference type="Pfam" id="PF01765">
    <property type="entry name" value="RRF"/>
    <property type="match status" value="1"/>
</dbReference>
<comment type="caution">
    <text evidence="6">The sequence shown here is derived from an EMBL/GenBank/DDBJ whole genome shotgun (WGS) entry which is preliminary data.</text>
</comment>
<proteinExistence type="inferred from homology"/>
<dbReference type="GO" id="GO:0043023">
    <property type="term" value="F:ribosomal large subunit binding"/>
    <property type="evidence" value="ECO:0007669"/>
    <property type="project" value="TreeGrafter"/>
</dbReference>
<name>A0A1C0AI95_9ACTN</name>
<sequence>MIADVQKEASNKMQHAVDHAREDLATIRTGRAHPQMFNKITADYYGAPTPLQQLATFTSPDPRSMIITPFDRSAIGAIEKAIRDADLGVNPSNDGNAVRVVMPQLTEERRKEYIKMAKSKAEDARVAVRNVRRHSIDQLKKLQKDGEIGEDDLSRAEKALDASTKKFVESIDELFKHKEAELLEV</sequence>
<comment type="similarity">
    <text evidence="2 5">Belongs to the RRF family.</text>
</comment>
<evidence type="ECO:0000313" key="6">
    <source>
        <dbReference type="EMBL" id="OCL31784.1"/>
    </source>
</evidence>
<evidence type="ECO:0000256" key="2">
    <source>
        <dbReference type="ARBA" id="ARBA00005912"/>
    </source>
</evidence>
<comment type="function">
    <text evidence="5">Responsible for the release of ribosomes from messenger RNA at the termination of protein biosynthesis. May increase the efficiency of translation by recycling ribosomes from one round of translation to another.</text>
</comment>
<keyword evidence="3 5" id="KW-0963">Cytoplasm</keyword>
<dbReference type="Gene3D" id="3.30.1360.40">
    <property type="match status" value="1"/>
</dbReference>
<dbReference type="GO" id="GO:0005737">
    <property type="term" value="C:cytoplasm"/>
    <property type="evidence" value="ECO:0007669"/>
    <property type="project" value="UniProtKB-SubCell"/>
</dbReference>
<dbReference type="HAMAP" id="MF_00040">
    <property type="entry name" value="RRF"/>
    <property type="match status" value="1"/>
</dbReference>
<evidence type="ECO:0000313" key="7">
    <source>
        <dbReference type="Proteomes" id="UP000093501"/>
    </source>
</evidence>
<protein>
    <recommendedName>
        <fullName evidence="5">Ribosome-recycling factor</fullName>
        <shortName evidence="5">RRF</shortName>
    </recommendedName>
    <alternativeName>
        <fullName evidence="5">Ribosome-releasing factor</fullName>
    </alternativeName>
</protein>
<evidence type="ECO:0000256" key="4">
    <source>
        <dbReference type="ARBA" id="ARBA00022917"/>
    </source>
</evidence>
<dbReference type="InterPro" id="IPR036191">
    <property type="entry name" value="RRF_sf"/>
</dbReference>
<evidence type="ECO:0000256" key="1">
    <source>
        <dbReference type="ARBA" id="ARBA00004496"/>
    </source>
</evidence>
<keyword evidence="4 5" id="KW-0648">Protein biosynthesis</keyword>
<organism evidence="6 7">
    <name type="scientific">Tessaracoccus lapidicaptus</name>
    <dbReference type="NCBI Taxonomy" id="1427523"/>
    <lineage>
        <taxon>Bacteria</taxon>
        <taxon>Bacillati</taxon>
        <taxon>Actinomycetota</taxon>
        <taxon>Actinomycetes</taxon>
        <taxon>Propionibacteriales</taxon>
        <taxon>Propionibacteriaceae</taxon>
        <taxon>Tessaracoccus</taxon>
    </lineage>
</organism>
<dbReference type="InterPro" id="IPR023584">
    <property type="entry name" value="Ribosome_recyc_fac_dom"/>
</dbReference>
<comment type="subcellular location">
    <subcellularLocation>
        <location evidence="1 5">Cytoplasm</location>
    </subcellularLocation>
</comment>
<dbReference type="SUPFAM" id="SSF55194">
    <property type="entry name" value="Ribosome recycling factor, RRF"/>
    <property type="match status" value="1"/>
</dbReference>
<dbReference type="CDD" id="cd00520">
    <property type="entry name" value="RRF"/>
    <property type="match status" value="1"/>
</dbReference>
<dbReference type="AlphaFoldDB" id="A0A1C0AI95"/>
<dbReference type="InterPro" id="IPR002661">
    <property type="entry name" value="Ribosome_recyc_fac"/>
</dbReference>
<reference evidence="7" key="1">
    <citation type="submission" date="2016-07" db="EMBL/GenBank/DDBJ databases">
        <authorList>
            <person name="Florea S."/>
            <person name="Webb J.S."/>
            <person name="Jaromczyk J."/>
            <person name="Schardl C.L."/>
        </authorList>
    </citation>
    <scope>NUCLEOTIDE SEQUENCE [LARGE SCALE GENOMIC DNA]</scope>
    <source>
        <strain evidence="7">IPBSL-7</strain>
    </source>
</reference>
<dbReference type="PANTHER" id="PTHR20982:SF3">
    <property type="entry name" value="MITOCHONDRIAL RIBOSOME RECYCLING FACTOR PSEUDO 1"/>
    <property type="match status" value="1"/>
</dbReference>
<dbReference type="NCBIfam" id="TIGR00496">
    <property type="entry name" value="frr"/>
    <property type="match status" value="1"/>
</dbReference>
<dbReference type="PANTHER" id="PTHR20982">
    <property type="entry name" value="RIBOSOME RECYCLING FACTOR"/>
    <property type="match status" value="1"/>
</dbReference>
<accession>A0A1C0AI95</accession>
<keyword evidence="7" id="KW-1185">Reference proteome</keyword>
<dbReference type="FunFam" id="3.30.1360.40:FF:000001">
    <property type="entry name" value="Ribosome-recycling factor"/>
    <property type="match status" value="1"/>
</dbReference>
<dbReference type="Proteomes" id="UP000093501">
    <property type="component" value="Unassembled WGS sequence"/>
</dbReference>
<dbReference type="EMBL" id="MBQD01000025">
    <property type="protein sequence ID" value="OCL31784.1"/>
    <property type="molecule type" value="Genomic_DNA"/>
</dbReference>
<evidence type="ECO:0000256" key="3">
    <source>
        <dbReference type="ARBA" id="ARBA00022490"/>
    </source>
</evidence>
<dbReference type="Gene3D" id="1.10.132.20">
    <property type="entry name" value="Ribosome-recycling factor"/>
    <property type="match status" value="1"/>
</dbReference>
<dbReference type="FunFam" id="1.10.132.20:FF:000001">
    <property type="entry name" value="Ribosome-recycling factor"/>
    <property type="match status" value="1"/>
</dbReference>